<dbReference type="PANTHER" id="PTHR21472:SF19">
    <property type="entry name" value="ZGC:172339"/>
    <property type="match status" value="1"/>
</dbReference>
<feature type="compositionally biased region" description="Basic and acidic residues" evidence="1">
    <location>
        <begin position="183"/>
        <end position="192"/>
    </location>
</feature>
<keyword evidence="4" id="KW-1185">Reference proteome</keyword>
<dbReference type="PANTHER" id="PTHR21472">
    <property type="entry name" value="ENDONUCLEASE DOMAIN-CONTAINING 1 PROTEIN ENDOD1"/>
    <property type="match status" value="1"/>
</dbReference>
<evidence type="ECO:0000313" key="3">
    <source>
        <dbReference type="EMBL" id="KAK7909386.1"/>
    </source>
</evidence>
<feature type="chain" id="PRO_5043541818" evidence="2">
    <location>
        <begin position="22"/>
        <end position="285"/>
    </location>
</feature>
<evidence type="ECO:0000256" key="1">
    <source>
        <dbReference type="SAM" id="MobiDB-lite"/>
    </source>
</evidence>
<sequence length="285" mass="31840">MAAASVWTILIGLCIILTVCGKVSKHLPPECRGFFYLEVPPRGLEDPALVFICQYYNRKARFVTLYHTALHSPVYSAYTFKRSAGDVCADVPWMYEPQLFNPGATREMQPLVQVDPGTQPYDQIGLNDYMNAALTIQTTKPPPTLSLTLSRSLGLPGPRVGNPGAGHPHAPQQLLPRSSVRSDGSEQLRENHARRENVRRVVVPAYLWSAYCCPRYDHSAPLSVRYKFPAYAHYGLNADERNEVVEVSLQKLQEYLKSAMSEKSVQIFVNDCAPSSRDMAPNSEP</sequence>
<keyword evidence="2" id="KW-0732">Signal</keyword>
<organism evidence="3 4">
    <name type="scientific">Mugilogobius chulae</name>
    <name type="common">yellowstripe goby</name>
    <dbReference type="NCBI Taxonomy" id="88201"/>
    <lineage>
        <taxon>Eukaryota</taxon>
        <taxon>Metazoa</taxon>
        <taxon>Chordata</taxon>
        <taxon>Craniata</taxon>
        <taxon>Vertebrata</taxon>
        <taxon>Euteleostomi</taxon>
        <taxon>Actinopterygii</taxon>
        <taxon>Neopterygii</taxon>
        <taxon>Teleostei</taxon>
        <taxon>Neoteleostei</taxon>
        <taxon>Acanthomorphata</taxon>
        <taxon>Gobiaria</taxon>
        <taxon>Gobiiformes</taxon>
        <taxon>Gobioidei</taxon>
        <taxon>Gobiidae</taxon>
        <taxon>Gobionellinae</taxon>
        <taxon>Mugilogobius</taxon>
    </lineage>
</organism>
<dbReference type="InterPro" id="IPR039015">
    <property type="entry name" value="ENDOD1"/>
</dbReference>
<feature type="region of interest" description="Disordered" evidence="1">
    <location>
        <begin position="150"/>
        <end position="192"/>
    </location>
</feature>
<proteinExistence type="predicted"/>
<feature type="signal peptide" evidence="2">
    <location>
        <begin position="1"/>
        <end position="21"/>
    </location>
</feature>
<accession>A0AAW0P3F9</accession>
<dbReference type="Proteomes" id="UP001460270">
    <property type="component" value="Unassembled WGS sequence"/>
</dbReference>
<comment type="caution">
    <text evidence="3">The sequence shown here is derived from an EMBL/GenBank/DDBJ whole genome shotgun (WGS) entry which is preliminary data.</text>
</comment>
<evidence type="ECO:0000313" key="4">
    <source>
        <dbReference type="Proteomes" id="UP001460270"/>
    </source>
</evidence>
<dbReference type="InterPro" id="IPR044925">
    <property type="entry name" value="His-Me_finger_sf"/>
</dbReference>
<dbReference type="EMBL" id="JBBPFD010000010">
    <property type="protein sequence ID" value="KAK7909386.1"/>
    <property type="molecule type" value="Genomic_DNA"/>
</dbReference>
<dbReference type="AlphaFoldDB" id="A0AAW0P3F9"/>
<evidence type="ECO:0000256" key="2">
    <source>
        <dbReference type="SAM" id="SignalP"/>
    </source>
</evidence>
<name>A0AAW0P3F9_9GOBI</name>
<reference evidence="4" key="1">
    <citation type="submission" date="2024-04" db="EMBL/GenBank/DDBJ databases">
        <title>Salinicola lusitanus LLJ914,a marine bacterium isolated from the Okinawa Trough.</title>
        <authorList>
            <person name="Li J."/>
        </authorList>
    </citation>
    <scope>NUCLEOTIDE SEQUENCE [LARGE SCALE GENOMIC DNA]</scope>
</reference>
<protein>
    <submittedName>
        <fullName evidence="3">Uncharacterized protein</fullName>
    </submittedName>
</protein>
<gene>
    <name evidence="3" type="ORF">WMY93_014070</name>
</gene>
<dbReference type="SUPFAM" id="SSF54060">
    <property type="entry name" value="His-Me finger endonucleases"/>
    <property type="match status" value="2"/>
</dbReference>